<accession>A0ABY3MY55</accession>
<reference evidence="1 2" key="1">
    <citation type="submission" date="2019-08" db="EMBL/GenBank/DDBJ databases">
        <title>Microbe sample from Colwellia echini.</title>
        <authorList>
            <person name="Christiansen L."/>
            <person name="Pathiraja D."/>
            <person name="Schultz-Johansen M."/>
            <person name="Choi I.-G."/>
            <person name="Stougaard P."/>
        </authorList>
    </citation>
    <scope>NUCLEOTIDE SEQUENCE [LARGE SCALE GENOMIC DNA]</scope>
    <source>
        <strain evidence="1 2">A3</strain>
    </source>
</reference>
<sequence>MPQVQTHKSLEYFMDILNKHCEPKQAPINLPNIVVNSTNQNTVLANMNTVNEAILSQSLMFWRVLF</sequence>
<keyword evidence="2" id="KW-1185">Reference proteome</keyword>
<protein>
    <submittedName>
        <fullName evidence="1">Uncharacterized protein</fullName>
    </submittedName>
</protein>
<comment type="caution">
    <text evidence="1">The sequence shown here is derived from an EMBL/GenBank/DDBJ whole genome shotgun (WGS) entry which is preliminary data.</text>
</comment>
<dbReference type="EMBL" id="PJAI02000006">
    <property type="protein sequence ID" value="TYK66124.1"/>
    <property type="molecule type" value="Genomic_DNA"/>
</dbReference>
<proteinExistence type="predicted"/>
<gene>
    <name evidence="1" type="ORF">CWS31_007615</name>
</gene>
<dbReference type="Proteomes" id="UP000815846">
    <property type="component" value="Unassembled WGS sequence"/>
</dbReference>
<evidence type="ECO:0000313" key="2">
    <source>
        <dbReference type="Proteomes" id="UP000815846"/>
    </source>
</evidence>
<organism evidence="1 2">
    <name type="scientific">Colwellia echini</name>
    <dbReference type="NCBI Taxonomy" id="1982103"/>
    <lineage>
        <taxon>Bacteria</taxon>
        <taxon>Pseudomonadati</taxon>
        <taxon>Pseudomonadota</taxon>
        <taxon>Gammaproteobacteria</taxon>
        <taxon>Alteromonadales</taxon>
        <taxon>Colwelliaceae</taxon>
        <taxon>Colwellia</taxon>
    </lineage>
</organism>
<evidence type="ECO:0000313" key="1">
    <source>
        <dbReference type="EMBL" id="TYK66124.1"/>
    </source>
</evidence>
<name>A0ABY3MY55_9GAMM</name>